<dbReference type="InterPro" id="IPR001000">
    <property type="entry name" value="GH10_dom"/>
</dbReference>
<sequence length="205" mass="22114">MIKFSALAVLAVFLVQANAVSIYGQCGGIGHTTLCATLDLIAGIATTGTPNARRVLNRVKGDQCSRILTSNGPCRVWPYHCAAAAAAAPHHQRTEHHPCAYYEHTIYHHHYSPSYWHRVTGSHRKALTFKLSLKASRPADAPMTVGKLYFGTAADAGTLNIVANANIIKGEFGQLTPENSIKWDQTELNQGAFTLSGGNTLVNFA</sequence>
<evidence type="ECO:0000256" key="4">
    <source>
        <dbReference type="ARBA" id="ARBA00023326"/>
    </source>
</evidence>
<proteinExistence type="inferred from homology"/>
<keyword evidence="5" id="KW-0732">Signal</keyword>
<evidence type="ECO:0000256" key="5">
    <source>
        <dbReference type="SAM" id="SignalP"/>
    </source>
</evidence>
<dbReference type="GO" id="GO:0031176">
    <property type="term" value="F:endo-1,4-beta-xylanase activity"/>
    <property type="evidence" value="ECO:0007669"/>
    <property type="project" value="UniProtKB-ARBA"/>
</dbReference>
<accession>A0A067MIF9</accession>
<dbReference type="Proteomes" id="UP000027195">
    <property type="component" value="Unassembled WGS sequence"/>
</dbReference>
<dbReference type="InParanoid" id="A0A067MIF9"/>
<feature type="domain" description="GH10" evidence="6">
    <location>
        <begin position="146"/>
        <end position="205"/>
    </location>
</feature>
<feature type="signal peptide" evidence="5">
    <location>
        <begin position="1"/>
        <end position="19"/>
    </location>
</feature>
<dbReference type="AlphaFoldDB" id="A0A067MIF9"/>
<evidence type="ECO:0000259" key="6">
    <source>
        <dbReference type="Pfam" id="PF00331"/>
    </source>
</evidence>
<comment type="similarity">
    <text evidence="1">Belongs to the glycosyl hydrolase 10 (cellulase F) family.</text>
</comment>
<dbReference type="OrthoDB" id="3055998at2759"/>
<evidence type="ECO:0000256" key="2">
    <source>
        <dbReference type="ARBA" id="ARBA00022801"/>
    </source>
</evidence>
<dbReference type="GO" id="GO:0000272">
    <property type="term" value="P:polysaccharide catabolic process"/>
    <property type="evidence" value="ECO:0007669"/>
    <property type="project" value="UniProtKB-KW"/>
</dbReference>
<dbReference type="HOGENOM" id="CLU_1337323_0_0_1"/>
<keyword evidence="4" id="KW-0624">Polysaccharide degradation</keyword>
<dbReference type="STRING" id="930990.A0A067MIF9"/>
<evidence type="ECO:0000256" key="1">
    <source>
        <dbReference type="ARBA" id="ARBA00007495"/>
    </source>
</evidence>
<evidence type="ECO:0000313" key="7">
    <source>
        <dbReference type="EMBL" id="KDQ11682.1"/>
    </source>
</evidence>
<dbReference type="Gene3D" id="3.20.20.80">
    <property type="entry name" value="Glycosidases"/>
    <property type="match status" value="1"/>
</dbReference>
<feature type="chain" id="PRO_5001645622" evidence="5">
    <location>
        <begin position="20"/>
        <end position="205"/>
    </location>
</feature>
<reference evidence="8" key="1">
    <citation type="journal article" date="2014" name="Proc. Natl. Acad. Sci. U.S.A.">
        <title>Extensive sampling of basidiomycete genomes demonstrates inadequacy of the white-rot/brown-rot paradigm for wood decay fungi.</title>
        <authorList>
            <person name="Riley R."/>
            <person name="Salamov A.A."/>
            <person name="Brown D.W."/>
            <person name="Nagy L.G."/>
            <person name="Floudas D."/>
            <person name="Held B.W."/>
            <person name="Levasseur A."/>
            <person name="Lombard V."/>
            <person name="Morin E."/>
            <person name="Otillar R."/>
            <person name="Lindquist E.A."/>
            <person name="Sun H."/>
            <person name="LaButti K.M."/>
            <person name="Schmutz J."/>
            <person name="Jabbour D."/>
            <person name="Luo H."/>
            <person name="Baker S.E."/>
            <person name="Pisabarro A.G."/>
            <person name="Walton J.D."/>
            <person name="Blanchette R.A."/>
            <person name="Henrissat B."/>
            <person name="Martin F."/>
            <person name="Cullen D."/>
            <person name="Hibbett D.S."/>
            <person name="Grigoriev I.V."/>
        </authorList>
    </citation>
    <scope>NUCLEOTIDE SEQUENCE [LARGE SCALE GENOMIC DNA]</scope>
    <source>
        <strain evidence="8">FD-172 SS1</strain>
    </source>
</reference>
<dbReference type="InterPro" id="IPR017853">
    <property type="entry name" value="GH"/>
</dbReference>
<protein>
    <submittedName>
        <fullName evidence="7">Glycoside hydrolase family 10 protein</fullName>
    </submittedName>
</protein>
<dbReference type="EMBL" id="KL198056">
    <property type="protein sequence ID" value="KDQ11682.1"/>
    <property type="molecule type" value="Genomic_DNA"/>
</dbReference>
<keyword evidence="3" id="KW-0119">Carbohydrate metabolism</keyword>
<evidence type="ECO:0000256" key="3">
    <source>
        <dbReference type="ARBA" id="ARBA00023277"/>
    </source>
</evidence>
<gene>
    <name evidence="7" type="ORF">BOTBODRAFT_177078</name>
</gene>
<keyword evidence="2 7" id="KW-0378">Hydrolase</keyword>
<organism evidence="7 8">
    <name type="scientific">Botryobasidium botryosum (strain FD-172 SS1)</name>
    <dbReference type="NCBI Taxonomy" id="930990"/>
    <lineage>
        <taxon>Eukaryota</taxon>
        <taxon>Fungi</taxon>
        <taxon>Dikarya</taxon>
        <taxon>Basidiomycota</taxon>
        <taxon>Agaricomycotina</taxon>
        <taxon>Agaricomycetes</taxon>
        <taxon>Cantharellales</taxon>
        <taxon>Botryobasidiaceae</taxon>
        <taxon>Botryobasidium</taxon>
    </lineage>
</organism>
<evidence type="ECO:0000313" key="8">
    <source>
        <dbReference type="Proteomes" id="UP000027195"/>
    </source>
</evidence>
<name>A0A067MIF9_BOTB1</name>
<dbReference type="SUPFAM" id="SSF51445">
    <property type="entry name" value="(Trans)glycosidases"/>
    <property type="match status" value="1"/>
</dbReference>
<keyword evidence="8" id="KW-1185">Reference proteome</keyword>
<dbReference type="Pfam" id="PF00331">
    <property type="entry name" value="Glyco_hydro_10"/>
    <property type="match status" value="1"/>
</dbReference>